<dbReference type="AlphaFoldDB" id="A0A2Z7BIW6"/>
<evidence type="ECO:0000313" key="2">
    <source>
        <dbReference type="EMBL" id="KZV34393.1"/>
    </source>
</evidence>
<accession>A0A2Z7BIW6</accession>
<dbReference type="InterPro" id="IPR007021">
    <property type="entry name" value="DUF659"/>
</dbReference>
<dbReference type="PANTHER" id="PTHR32166:SF88">
    <property type="entry name" value="HAT TRANSPOSON SUPERFAMILY"/>
    <property type="match status" value="1"/>
</dbReference>
<evidence type="ECO:0000313" key="3">
    <source>
        <dbReference type="Proteomes" id="UP000250235"/>
    </source>
</evidence>
<evidence type="ECO:0000259" key="1">
    <source>
        <dbReference type="Pfam" id="PF04937"/>
    </source>
</evidence>
<dbReference type="Pfam" id="PF04937">
    <property type="entry name" value="DUF659"/>
    <property type="match status" value="1"/>
</dbReference>
<protein>
    <recommendedName>
        <fullName evidence="1">DUF659 domain-containing protein</fullName>
    </recommendedName>
</protein>
<feature type="domain" description="DUF659" evidence="1">
    <location>
        <begin position="168"/>
        <end position="224"/>
    </location>
</feature>
<proteinExistence type="predicted"/>
<dbReference type="OrthoDB" id="645489at2759"/>
<keyword evidence="3" id="KW-1185">Reference proteome</keyword>
<organism evidence="2 3">
    <name type="scientific">Dorcoceras hygrometricum</name>
    <dbReference type="NCBI Taxonomy" id="472368"/>
    <lineage>
        <taxon>Eukaryota</taxon>
        <taxon>Viridiplantae</taxon>
        <taxon>Streptophyta</taxon>
        <taxon>Embryophyta</taxon>
        <taxon>Tracheophyta</taxon>
        <taxon>Spermatophyta</taxon>
        <taxon>Magnoliopsida</taxon>
        <taxon>eudicotyledons</taxon>
        <taxon>Gunneridae</taxon>
        <taxon>Pentapetalae</taxon>
        <taxon>asterids</taxon>
        <taxon>lamiids</taxon>
        <taxon>Lamiales</taxon>
        <taxon>Gesneriaceae</taxon>
        <taxon>Didymocarpoideae</taxon>
        <taxon>Trichosporeae</taxon>
        <taxon>Loxocarpinae</taxon>
        <taxon>Dorcoceras</taxon>
    </lineage>
</organism>
<dbReference type="Proteomes" id="UP000250235">
    <property type="component" value="Unassembled WGS sequence"/>
</dbReference>
<reference evidence="2 3" key="1">
    <citation type="journal article" date="2015" name="Proc. Natl. Acad. Sci. U.S.A.">
        <title>The resurrection genome of Boea hygrometrica: A blueprint for survival of dehydration.</title>
        <authorList>
            <person name="Xiao L."/>
            <person name="Yang G."/>
            <person name="Zhang L."/>
            <person name="Yang X."/>
            <person name="Zhao S."/>
            <person name="Ji Z."/>
            <person name="Zhou Q."/>
            <person name="Hu M."/>
            <person name="Wang Y."/>
            <person name="Chen M."/>
            <person name="Xu Y."/>
            <person name="Jin H."/>
            <person name="Xiao X."/>
            <person name="Hu G."/>
            <person name="Bao F."/>
            <person name="Hu Y."/>
            <person name="Wan P."/>
            <person name="Li L."/>
            <person name="Deng X."/>
            <person name="Kuang T."/>
            <person name="Xiang C."/>
            <person name="Zhu J.K."/>
            <person name="Oliver M.J."/>
            <person name="He Y."/>
        </authorList>
    </citation>
    <scope>NUCLEOTIDE SEQUENCE [LARGE SCALE GENOMIC DNA]</scope>
    <source>
        <strain evidence="3">cv. XS01</strain>
    </source>
</reference>
<sequence length="238" mass="26265">MAGVGTTFKRGNLRQGKEKTLSKNYYMGGGSGGDGGSDSGGTTPVVIVVDPLSNNYDLKTDMYLLPVPELLEHNVDVYSSREDIASGSLGGRKKKGRIRKAPDVNNSNAIVAFDSSEAMKTKKTSDPFYMAVGRFFFDVGLPADAVNSFFFKPMVDAIASQGVGAIGPSFHDLRSWILKNVVDESRSDVDKCRRDWEKNGCTILVDERNLNNDKTFVNFFVYSPIYCGVRDWCLHWCV</sequence>
<name>A0A2Z7BIW6_9LAMI</name>
<gene>
    <name evidence="2" type="ORF">F511_35723</name>
</gene>
<dbReference type="PANTHER" id="PTHR32166">
    <property type="entry name" value="OSJNBA0013A04.12 PROTEIN"/>
    <property type="match status" value="1"/>
</dbReference>
<dbReference type="EMBL" id="KV005073">
    <property type="protein sequence ID" value="KZV34393.1"/>
    <property type="molecule type" value="Genomic_DNA"/>
</dbReference>